<dbReference type="GO" id="GO:0008270">
    <property type="term" value="F:zinc ion binding"/>
    <property type="evidence" value="ECO:0007669"/>
    <property type="project" value="UniProtKB-KW"/>
</dbReference>
<evidence type="ECO:0000313" key="7">
    <source>
        <dbReference type="Proteomes" id="UP001175271"/>
    </source>
</evidence>
<feature type="domain" description="BED-type" evidence="5">
    <location>
        <begin position="116"/>
        <end position="168"/>
    </location>
</feature>
<dbReference type="Pfam" id="PF02892">
    <property type="entry name" value="zf-BED"/>
    <property type="match status" value="1"/>
</dbReference>
<organism evidence="6 7">
    <name type="scientific">Steinernema hermaphroditum</name>
    <dbReference type="NCBI Taxonomy" id="289476"/>
    <lineage>
        <taxon>Eukaryota</taxon>
        <taxon>Metazoa</taxon>
        <taxon>Ecdysozoa</taxon>
        <taxon>Nematoda</taxon>
        <taxon>Chromadorea</taxon>
        <taxon>Rhabditida</taxon>
        <taxon>Tylenchina</taxon>
        <taxon>Panagrolaimomorpha</taxon>
        <taxon>Strongyloidoidea</taxon>
        <taxon>Steinernematidae</taxon>
        <taxon>Steinernema</taxon>
    </lineage>
</organism>
<sequence length="308" mass="34563">MKDVYRDYFELDKQAQTATCLACAKTVPMKGGNTSGIRSHLKVHHRDVFDGLVETTPQRPPKRSAEEDPTALLEALGVISSSSSVPRADLDENETLADAILNESRSNESFAPTPQRKMKDVYIQYFKWDDKEAASCRQCGRVVPTKNGNTSGLRSHLKYHHKDDYAELISASTQTKRAKVDDTQESIGNFYFAFFPVIAIVSEALNTPQIPIVRNHAHLESQRNEENGEDVNQDLDNPDISLQDQLILAQIRAHTEQAKLAKQQRKESHLRCQRLKLQIRAMTVKSVNKGAAEVITVSSESDLESDEE</sequence>
<dbReference type="InterPro" id="IPR036236">
    <property type="entry name" value="Znf_C2H2_sf"/>
</dbReference>
<dbReference type="GO" id="GO:0003677">
    <property type="term" value="F:DNA binding"/>
    <property type="evidence" value="ECO:0007669"/>
    <property type="project" value="InterPro"/>
</dbReference>
<dbReference type="SUPFAM" id="SSF57667">
    <property type="entry name" value="beta-beta-alpha zinc fingers"/>
    <property type="match status" value="2"/>
</dbReference>
<evidence type="ECO:0000313" key="6">
    <source>
        <dbReference type="EMBL" id="KAK0406251.1"/>
    </source>
</evidence>
<keyword evidence="7" id="KW-1185">Reference proteome</keyword>
<evidence type="ECO:0000256" key="4">
    <source>
        <dbReference type="PROSITE-ProRule" id="PRU00027"/>
    </source>
</evidence>
<dbReference type="PROSITE" id="PS50808">
    <property type="entry name" value="ZF_BED"/>
    <property type="match status" value="1"/>
</dbReference>
<evidence type="ECO:0000256" key="3">
    <source>
        <dbReference type="ARBA" id="ARBA00022833"/>
    </source>
</evidence>
<protein>
    <recommendedName>
        <fullName evidence="5">BED-type domain-containing protein</fullName>
    </recommendedName>
</protein>
<dbReference type="AlphaFoldDB" id="A0AA39HI15"/>
<keyword evidence="2 4" id="KW-0863">Zinc-finger</keyword>
<gene>
    <name evidence="6" type="ORF">QR680_018457</name>
</gene>
<keyword evidence="1" id="KW-0479">Metal-binding</keyword>
<dbReference type="EMBL" id="JAUCMV010000004">
    <property type="protein sequence ID" value="KAK0406251.1"/>
    <property type="molecule type" value="Genomic_DNA"/>
</dbReference>
<comment type="caution">
    <text evidence="6">The sequence shown here is derived from an EMBL/GenBank/DDBJ whole genome shotgun (WGS) entry which is preliminary data.</text>
</comment>
<dbReference type="InterPro" id="IPR003656">
    <property type="entry name" value="Znf_BED"/>
</dbReference>
<accession>A0AA39HI15</accession>
<evidence type="ECO:0000259" key="5">
    <source>
        <dbReference type="PROSITE" id="PS50808"/>
    </source>
</evidence>
<reference evidence="6" key="1">
    <citation type="submission" date="2023-06" db="EMBL/GenBank/DDBJ databases">
        <title>Genomic analysis of the entomopathogenic nematode Steinernema hermaphroditum.</title>
        <authorList>
            <person name="Schwarz E.M."/>
            <person name="Heppert J.K."/>
            <person name="Baniya A."/>
            <person name="Schwartz H.T."/>
            <person name="Tan C.-H."/>
            <person name="Antoshechkin I."/>
            <person name="Sternberg P.W."/>
            <person name="Goodrich-Blair H."/>
            <person name="Dillman A.R."/>
        </authorList>
    </citation>
    <scope>NUCLEOTIDE SEQUENCE</scope>
    <source>
        <strain evidence="6">PS9179</strain>
        <tissue evidence="6">Whole animal</tissue>
    </source>
</reference>
<keyword evidence="3" id="KW-0862">Zinc</keyword>
<evidence type="ECO:0000256" key="1">
    <source>
        <dbReference type="ARBA" id="ARBA00022723"/>
    </source>
</evidence>
<dbReference type="Proteomes" id="UP001175271">
    <property type="component" value="Unassembled WGS sequence"/>
</dbReference>
<dbReference type="SMART" id="SM00614">
    <property type="entry name" value="ZnF_BED"/>
    <property type="match status" value="2"/>
</dbReference>
<proteinExistence type="predicted"/>
<evidence type="ECO:0000256" key="2">
    <source>
        <dbReference type="ARBA" id="ARBA00022771"/>
    </source>
</evidence>
<name>A0AA39HI15_9BILA</name>